<dbReference type="InterPro" id="IPR000524">
    <property type="entry name" value="Tscrpt_reg_HTH_GntR"/>
</dbReference>
<dbReference type="SMART" id="SM00895">
    <property type="entry name" value="FCD"/>
    <property type="match status" value="1"/>
</dbReference>
<dbReference type="Gene3D" id="1.20.120.530">
    <property type="entry name" value="GntR ligand-binding domain-like"/>
    <property type="match status" value="1"/>
</dbReference>
<sequence length="218" mass="24071">MDGQAGEAYARLEKLIVFGELEAGSLVSEKRLMELIQLGRTPVREAIQSLSRHRMVRVYPSKGILIPPISVEDQFNLLVVRRPLEATAVRLAALRRGTAYDDALEGLISRLSSPLSTLDDYADLLGDAHHTVAAAANNPYLSDAIAPLQSLSRRFWFHHVIDAQQEIEMGAELLGPILRGVVEREPTLAEDASLALNDYLVEFTQEVVNRSRFDAAAV</sequence>
<dbReference type="Gene3D" id="1.10.10.10">
    <property type="entry name" value="Winged helix-like DNA-binding domain superfamily/Winged helix DNA-binding domain"/>
    <property type="match status" value="1"/>
</dbReference>
<dbReference type="PANTHER" id="PTHR43537">
    <property type="entry name" value="TRANSCRIPTIONAL REGULATOR, GNTR FAMILY"/>
    <property type="match status" value="1"/>
</dbReference>
<evidence type="ECO:0000313" key="6">
    <source>
        <dbReference type="Proteomes" id="UP001558481"/>
    </source>
</evidence>
<keyword evidence="3" id="KW-0804">Transcription</keyword>
<keyword evidence="6" id="KW-1185">Reference proteome</keyword>
<dbReference type="InterPro" id="IPR036390">
    <property type="entry name" value="WH_DNA-bd_sf"/>
</dbReference>
<evidence type="ECO:0000259" key="4">
    <source>
        <dbReference type="PROSITE" id="PS50949"/>
    </source>
</evidence>
<evidence type="ECO:0000256" key="3">
    <source>
        <dbReference type="ARBA" id="ARBA00023163"/>
    </source>
</evidence>
<dbReference type="SUPFAM" id="SSF48008">
    <property type="entry name" value="GntR ligand-binding domain-like"/>
    <property type="match status" value="1"/>
</dbReference>
<evidence type="ECO:0000313" key="5">
    <source>
        <dbReference type="EMBL" id="MEX3595921.1"/>
    </source>
</evidence>
<dbReference type="PANTHER" id="PTHR43537:SF45">
    <property type="entry name" value="GNTR FAMILY REGULATORY PROTEIN"/>
    <property type="match status" value="1"/>
</dbReference>
<dbReference type="InterPro" id="IPR008920">
    <property type="entry name" value="TF_FadR/GntR_C"/>
</dbReference>
<evidence type="ECO:0000256" key="1">
    <source>
        <dbReference type="ARBA" id="ARBA00023015"/>
    </source>
</evidence>
<dbReference type="PROSITE" id="PS50949">
    <property type="entry name" value="HTH_GNTR"/>
    <property type="match status" value="1"/>
</dbReference>
<keyword evidence="1" id="KW-0805">Transcription regulation</keyword>
<comment type="caution">
    <text evidence="5">The sequence shown here is derived from an EMBL/GenBank/DDBJ whole genome shotgun (WGS) entry which is preliminary data.</text>
</comment>
<dbReference type="SMART" id="SM00345">
    <property type="entry name" value="HTH_GNTR"/>
    <property type="match status" value="1"/>
</dbReference>
<name>A0ABV3V883_9MICC</name>
<dbReference type="InterPro" id="IPR036388">
    <property type="entry name" value="WH-like_DNA-bd_sf"/>
</dbReference>
<dbReference type="InterPro" id="IPR011711">
    <property type="entry name" value="GntR_C"/>
</dbReference>
<feature type="domain" description="HTH gntR-type" evidence="4">
    <location>
        <begin position="2"/>
        <end position="69"/>
    </location>
</feature>
<dbReference type="EMBL" id="JAYWLU010000019">
    <property type="protein sequence ID" value="MEX3595921.1"/>
    <property type="molecule type" value="Genomic_DNA"/>
</dbReference>
<dbReference type="RefSeq" id="WP_368630055.1">
    <property type="nucleotide sequence ID" value="NZ_JAYWLU010000019.1"/>
</dbReference>
<proteinExistence type="predicted"/>
<gene>
    <name evidence="5" type="ORF">VVR66_14485</name>
</gene>
<dbReference type="Pfam" id="PF07729">
    <property type="entry name" value="FCD"/>
    <property type="match status" value="1"/>
</dbReference>
<keyword evidence="2" id="KW-0238">DNA-binding</keyword>
<dbReference type="SUPFAM" id="SSF46785">
    <property type="entry name" value="Winged helix' DNA-binding domain"/>
    <property type="match status" value="1"/>
</dbReference>
<evidence type="ECO:0000256" key="2">
    <source>
        <dbReference type="ARBA" id="ARBA00023125"/>
    </source>
</evidence>
<dbReference type="Proteomes" id="UP001558481">
    <property type="component" value="Unassembled WGS sequence"/>
</dbReference>
<protein>
    <submittedName>
        <fullName evidence="5">GntR family transcriptional regulator</fullName>
    </submittedName>
</protein>
<reference evidence="5 6" key="1">
    <citation type="journal article" date="2024" name="Fungal Genet. Biol.">
        <title>The porcine skin microbiome exhibits broad fungal antagonism.</title>
        <authorList>
            <person name="De La Cruz K.F."/>
            <person name="Townsend E.C."/>
            <person name="Alex Cheong J.Z."/>
            <person name="Salamzade R."/>
            <person name="Liu A."/>
            <person name="Sandstrom S."/>
            <person name="Davila E."/>
            <person name="Huang L."/>
            <person name="Xu K.H."/>
            <person name="Wu S.Y."/>
            <person name="Meudt J.J."/>
            <person name="Shanmuganayagam D."/>
            <person name="Gibson A.L.F."/>
            <person name="Kalan L.R."/>
        </authorList>
    </citation>
    <scope>NUCLEOTIDE SEQUENCE [LARGE SCALE GENOMIC DNA]</scope>
    <source>
        <strain evidence="5 6">LK2625</strain>
    </source>
</reference>
<organism evidence="5 6">
    <name type="scientific">Kocuria carniphila</name>
    <dbReference type="NCBI Taxonomy" id="262208"/>
    <lineage>
        <taxon>Bacteria</taxon>
        <taxon>Bacillati</taxon>
        <taxon>Actinomycetota</taxon>
        <taxon>Actinomycetes</taxon>
        <taxon>Micrococcales</taxon>
        <taxon>Micrococcaceae</taxon>
        <taxon>Kocuria</taxon>
    </lineage>
</organism>
<accession>A0ABV3V883</accession>
<dbReference type="Pfam" id="PF00392">
    <property type="entry name" value="GntR"/>
    <property type="match status" value="1"/>
</dbReference>